<protein>
    <submittedName>
        <fullName evidence="1">Uncharacterized protein</fullName>
    </submittedName>
</protein>
<keyword evidence="2" id="KW-1185">Reference proteome</keyword>
<evidence type="ECO:0000313" key="1">
    <source>
        <dbReference type="EMBL" id="PQM38040.1"/>
    </source>
</evidence>
<proteinExistence type="predicted"/>
<comment type="caution">
    <text evidence="1">The sequence shown here is derived from an EMBL/GenBank/DDBJ whole genome shotgun (WGS) entry which is preliminary data.</text>
</comment>
<sequence>MSAREHAQVHCESVLPFDWLSRFRFRHSSSPTAKRGAGPGHCRPVRSNFLHVEVAPTTNLRSQNAAVSHIIPPEELMIKLAI</sequence>
<dbReference type="AlphaFoldDB" id="A0A314UKT2"/>
<accession>A0A314UKT2</accession>
<organism evidence="1 2">
    <name type="scientific">Prunus yedoensis var. nudiflora</name>
    <dbReference type="NCBI Taxonomy" id="2094558"/>
    <lineage>
        <taxon>Eukaryota</taxon>
        <taxon>Viridiplantae</taxon>
        <taxon>Streptophyta</taxon>
        <taxon>Embryophyta</taxon>
        <taxon>Tracheophyta</taxon>
        <taxon>Spermatophyta</taxon>
        <taxon>Magnoliopsida</taxon>
        <taxon>eudicotyledons</taxon>
        <taxon>Gunneridae</taxon>
        <taxon>Pentapetalae</taxon>
        <taxon>rosids</taxon>
        <taxon>fabids</taxon>
        <taxon>Rosales</taxon>
        <taxon>Rosaceae</taxon>
        <taxon>Amygdaloideae</taxon>
        <taxon>Amygdaleae</taxon>
        <taxon>Prunus</taxon>
    </lineage>
</organism>
<gene>
    <name evidence="1" type="ORF">Pyn_13255</name>
</gene>
<name>A0A314UKT2_PRUYE</name>
<evidence type="ECO:0000313" key="2">
    <source>
        <dbReference type="Proteomes" id="UP000250321"/>
    </source>
</evidence>
<reference evidence="1 2" key="1">
    <citation type="submission" date="2018-02" db="EMBL/GenBank/DDBJ databases">
        <title>Draft genome of wild Prunus yedoensis var. nudiflora.</title>
        <authorList>
            <person name="Baek S."/>
            <person name="Kim J.-H."/>
            <person name="Choi K."/>
            <person name="Kim G.-B."/>
            <person name="Cho A."/>
            <person name="Jang H."/>
            <person name="Shin C.-H."/>
            <person name="Yu H.-J."/>
            <person name="Mun J.-H."/>
        </authorList>
    </citation>
    <scope>NUCLEOTIDE SEQUENCE [LARGE SCALE GENOMIC DNA]</scope>
    <source>
        <strain evidence="2">cv. Jeju island</strain>
        <tissue evidence="1">Leaf</tissue>
    </source>
</reference>
<dbReference type="EMBL" id="PJQY01003371">
    <property type="protein sequence ID" value="PQM38040.1"/>
    <property type="molecule type" value="Genomic_DNA"/>
</dbReference>
<dbReference type="Proteomes" id="UP000250321">
    <property type="component" value="Unassembled WGS sequence"/>
</dbReference>